<dbReference type="EMBL" id="UYRU01057539">
    <property type="protein sequence ID" value="VDN13847.1"/>
    <property type="molecule type" value="Genomic_DNA"/>
</dbReference>
<dbReference type="Proteomes" id="UP000281553">
    <property type="component" value="Unassembled WGS sequence"/>
</dbReference>
<protein>
    <submittedName>
        <fullName evidence="2">Uncharacterized protein</fullName>
    </submittedName>
</protein>
<dbReference type="AlphaFoldDB" id="A0A3P7LQ93"/>
<accession>A0A3P7LQ93</accession>
<keyword evidence="1" id="KW-1133">Transmembrane helix</keyword>
<name>A0A3P7LQ93_DIBLA</name>
<reference evidence="2 3" key="1">
    <citation type="submission" date="2018-11" db="EMBL/GenBank/DDBJ databases">
        <authorList>
            <consortium name="Pathogen Informatics"/>
        </authorList>
    </citation>
    <scope>NUCLEOTIDE SEQUENCE [LARGE SCALE GENOMIC DNA]</scope>
</reference>
<organism evidence="2 3">
    <name type="scientific">Dibothriocephalus latus</name>
    <name type="common">Fish tapeworm</name>
    <name type="synonym">Diphyllobothrium latum</name>
    <dbReference type="NCBI Taxonomy" id="60516"/>
    <lineage>
        <taxon>Eukaryota</taxon>
        <taxon>Metazoa</taxon>
        <taxon>Spiralia</taxon>
        <taxon>Lophotrochozoa</taxon>
        <taxon>Platyhelminthes</taxon>
        <taxon>Cestoda</taxon>
        <taxon>Eucestoda</taxon>
        <taxon>Diphyllobothriidea</taxon>
        <taxon>Diphyllobothriidae</taxon>
        <taxon>Dibothriocephalus</taxon>
    </lineage>
</organism>
<keyword evidence="1" id="KW-0812">Transmembrane</keyword>
<gene>
    <name evidence="2" type="ORF">DILT_LOCUS9678</name>
</gene>
<evidence type="ECO:0000256" key="1">
    <source>
        <dbReference type="SAM" id="Phobius"/>
    </source>
</evidence>
<keyword evidence="3" id="KW-1185">Reference proteome</keyword>
<sequence>MPIFDNGEVAIVIFDTGNVITYDSLRLWKRVLEEEPNLGAAGQSVFLMTGLPSSYGFDMRSEVLNSNISVSLAMATGMAVGLTYLNLKANNNTISEDEDFFSPIAHRVVGFPVLPNITFYFGLNQKEFIMPYDYYFFGFSENVTRNDFNASRASFEEIFVLHSVLLWPRTSLATVARKVWPGEGSGPERDYCLQTPFDTNPGALITILFGIVLPAAFVLFIHIFYHT</sequence>
<evidence type="ECO:0000313" key="3">
    <source>
        <dbReference type="Proteomes" id="UP000281553"/>
    </source>
</evidence>
<evidence type="ECO:0000313" key="2">
    <source>
        <dbReference type="EMBL" id="VDN13847.1"/>
    </source>
</evidence>
<proteinExistence type="predicted"/>
<keyword evidence="1" id="KW-0472">Membrane</keyword>
<feature type="transmembrane region" description="Helical" evidence="1">
    <location>
        <begin position="202"/>
        <end position="225"/>
    </location>
</feature>